<name>A0A1L7X5P7_9HELO</name>
<dbReference type="EMBL" id="FJOG01000016">
    <property type="protein sequence ID" value="CZR60358.1"/>
    <property type="molecule type" value="Genomic_DNA"/>
</dbReference>
<sequence>MALPASLKLETGSPEDVKEAFQVMLDTYDVDTEIWKIIVKDCDQKEILPWVLKTFAVRWGMPDISTYKIVEESSGKIVAFAFIQTPWKYVPAMTQEMKNIALSEELPPLLEGMDYEAFIAFFESLGAPSQHGYDPVEDYHRKGTVVHPGHQKKGLGTALTKVWNEVTDKSGDKTWCPCWSTSVKMFRDHGFKDVGEVDAHLERWGGSGKNSITYVTVRYPPGSEPEAKKAGES</sequence>
<reference evidence="1 2" key="1">
    <citation type="submission" date="2016-03" db="EMBL/GenBank/DDBJ databases">
        <authorList>
            <person name="Ploux O."/>
        </authorList>
    </citation>
    <scope>NUCLEOTIDE SEQUENCE [LARGE SCALE GENOMIC DNA]</scope>
    <source>
        <strain evidence="1 2">UAMH 11012</strain>
    </source>
</reference>
<dbReference type="OrthoDB" id="4738875at2759"/>
<dbReference type="AlphaFoldDB" id="A0A1L7X5P7"/>
<keyword evidence="2" id="KW-1185">Reference proteome</keyword>
<dbReference type="PANTHER" id="PTHR42791">
    <property type="entry name" value="GNAT FAMILY ACETYLTRANSFERASE"/>
    <property type="match status" value="1"/>
</dbReference>
<proteinExistence type="predicted"/>
<evidence type="ECO:0008006" key="3">
    <source>
        <dbReference type="Google" id="ProtNLM"/>
    </source>
</evidence>
<dbReference type="InterPro" id="IPR052523">
    <property type="entry name" value="Trichothecene_AcTrans"/>
</dbReference>
<dbReference type="Gene3D" id="3.40.630.30">
    <property type="match status" value="1"/>
</dbReference>
<evidence type="ECO:0000313" key="2">
    <source>
        <dbReference type="Proteomes" id="UP000184330"/>
    </source>
</evidence>
<dbReference type="InterPro" id="IPR016181">
    <property type="entry name" value="Acyl_CoA_acyltransferase"/>
</dbReference>
<dbReference type="SUPFAM" id="SSF55729">
    <property type="entry name" value="Acyl-CoA N-acyltransferases (Nat)"/>
    <property type="match status" value="1"/>
</dbReference>
<protein>
    <recommendedName>
        <fullName evidence="3">N-acetyltransferase domain-containing protein</fullName>
    </recommendedName>
</protein>
<gene>
    <name evidence="1" type="ORF">PAC_10254</name>
</gene>
<accession>A0A1L7X5P7</accession>
<dbReference type="STRING" id="576137.A0A1L7X5P7"/>
<dbReference type="PANTHER" id="PTHR42791:SF2">
    <property type="entry name" value="N-ACETYLTRANSFERASE DOMAIN-CONTAINING PROTEIN"/>
    <property type="match status" value="1"/>
</dbReference>
<organism evidence="1 2">
    <name type="scientific">Phialocephala subalpina</name>
    <dbReference type="NCBI Taxonomy" id="576137"/>
    <lineage>
        <taxon>Eukaryota</taxon>
        <taxon>Fungi</taxon>
        <taxon>Dikarya</taxon>
        <taxon>Ascomycota</taxon>
        <taxon>Pezizomycotina</taxon>
        <taxon>Leotiomycetes</taxon>
        <taxon>Helotiales</taxon>
        <taxon>Mollisiaceae</taxon>
        <taxon>Phialocephala</taxon>
        <taxon>Phialocephala fortinii species complex</taxon>
    </lineage>
</organism>
<evidence type="ECO:0000313" key="1">
    <source>
        <dbReference type="EMBL" id="CZR60358.1"/>
    </source>
</evidence>
<dbReference type="Proteomes" id="UP000184330">
    <property type="component" value="Unassembled WGS sequence"/>
</dbReference>